<dbReference type="Proteomes" id="UP000824890">
    <property type="component" value="Unassembled WGS sequence"/>
</dbReference>
<reference evidence="1 2" key="1">
    <citation type="submission" date="2021-05" db="EMBL/GenBank/DDBJ databases">
        <title>Genome Assembly of Synthetic Allotetraploid Brassica napus Reveals Homoeologous Exchanges between Subgenomes.</title>
        <authorList>
            <person name="Davis J.T."/>
        </authorList>
    </citation>
    <scope>NUCLEOTIDE SEQUENCE [LARGE SCALE GENOMIC DNA]</scope>
    <source>
        <strain evidence="2">cv. Da-Ae</strain>
        <tissue evidence="1">Seedling</tissue>
    </source>
</reference>
<proteinExistence type="predicted"/>
<comment type="caution">
    <text evidence="1">The sequence shown here is derived from an EMBL/GenBank/DDBJ whole genome shotgun (WGS) entry which is preliminary data.</text>
</comment>
<gene>
    <name evidence="1" type="ORF">HID58_058931</name>
</gene>
<evidence type="ECO:0000313" key="1">
    <source>
        <dbReference type="EMBL" id="KAH0882835.1"/>
    </source>
</evidence>
<sequence length="186" mass="20280">MQPLLYCNGHHPSQKCEGLHSTKTEVVPIIQFPSRERDGFVINATAKIPQVIVFSGVIISFGSSIKAPKAAAAEAAAAWMSPGDMEAGTGKEEAEFGKLSPAIAAISGVENVPNQIRLGFLGSRISETHLSEFFRCLTPLYKGWRPLFSLEVPGFCGEMGDEFDEGEEIFEGILWQETLCKKSEDE</sequence>
<protein>
    <submittedName>
        <fullName evidence="1">Uncharacterized protein</fullName>
    </submittedName>
</protein>
<keyword evidence="2" id="KW-1185">Reference proteome</keyword>
<organism evidence="1 2">
    <name type="scientific">Brassica napus</name>
    <name type="common">Rape</name>
    <dbReference type="NCBI Taxonomy" id="3708"/>
    <lineage>
        <taxon>Eukaryota</taxon>
        <taxon>Viridiplantae</taxon>
        <taxon>Streptophyta</taxon>
        <taxon>Embryophyta</taxon>
        <taxon>Tracheophyta</taxon>
        <taxon>Spermatophyta</taxon>
        <taxon>Magnoliopsida</taxon>
        <taxon>eudicotyledons</taxon>
        <taxon>Gunneridae</taxon>
        <taxon>Pentapetalae</taxon>
        <taxon>rosids</taxon>
        <taxon>malvids</taxon>
        <taxon>Brassicales</taxon>
        <taxon>Brassicaceae</taxon>
        <taxon>Brassiceae</taxon>
        <taxon>Brassica</taxon>
    </lineage>
</organism>
<evidence type="ECO:0000313" key="2">
    <source>
        <dbReference type="Proteomes" id="UP000824890"/>
    </source>
</evidence>
<accession>A0ABQ7ZS73</accession>
<name>A0ABQ7ZS73_BRANA</name>
<dbReference type="EMBL" id="JAGKQM010000014">
    <property type="protein sequence ID" value="KAH0882835.1"/>
    <property type="molecule type" value="Genomic_DNA"/>
</dbReference>